<evidence type="ECO:0000313" key="2">
    <source>
        <dbReference type="Proteomes" id="UP000008303"/>
    </source>
</evidence>
<dbReference type="HOGENOM" id="CLU_2493345_0_0_6"/>
<evidence type="ECO:0000313" key="1">
    <source>
        <dbReference type="EMBL" id="AEE26292.1"/>
    </source>
</evidence>
<dbReference type="Proteomes" id="UP000008303">
    <property type="component" value="Chromosome"/>
</dbReference>
<protein>
    <submittedName>
        <fullName evidence="1">Uncharacterized protein</fullName>
    </submittedName>
</protein>
<name>F4BFP8_9GAMM</name>
<accession>F4BFP8</accession>
<organism evidence="1 2">
    <name type="scientific">Francisella hispaniensis</name>
    <dbReference type="NCBI Taxonomy" id="622488"/>
    <lineage>
        <taxon>Bacteria</taxon>
        <taxon>Pseudomonadati</taxon>
        <taxon>Pseudomonadota</taxon>
        <taxon>Gammaproteobacteria</taxon>
        <taxon>Thiotrichales</taxon>
        <taxon>Francisellaceae</taxon>
        <taxon>Francisella</taxon>
    </lineage>
</organism>
<reference evidence="2" key="1">
    <citation type="journal article" date="2011" name="Appl. Environ. Microbiol.">
        <title>Common ancestry and novel genetic traits of Francisella novicida-like isolates from North America and Australia as revealed by comparative genomic analyses.</title>
        <authorList>
            <person name="Siddaramappa S."/>
            <person name="Challacombe J.F."/>
            <person name="Petersen J.M."/>
            <person name="Pillai S."/>
            <person name="Hogg G."/>
            <person name="Kuske C.R."/>
        </authorList>
    </citation>
    <scope>NUCLEOTIDE SEQUENCE [LARGE SCALE GENOMIC DNA]</scope>
    <source>
        <strain evidence="2">3523</strain>
    </source>
</reference>
<sequence>MTITGVTLPANSATEAATLETLRQLAESATPQFLFNLDGLIHGKWVVTGINRDEENGDRTTYNISLQRYQETDIIDQSKAYIRGLF</sequence>
<dbReference type="EMBL" id="CP002558">
    <property type="protein sequence ID" value="AEE26292.1"/>
    <property type="molecule type" value="Genomic_DNA"/>
</dbReference>
<gene>
    <name evidence="1" type="ordered locus">FN3523_0989</name>
</gene>
<dbReference type="KEGG" id="fcn:FN3523_0989"/>
<dbReference type="AlphaFoldDB" id="F4BFP8"/>
<dbReference type="PATRIC" id="fig|676032.3.peg.995"/>
<proteinExistence type="predicted"/>